<accession>A0ACB9S2I6</accession>
<reference evidence="2" key="1">
    <citation type="journal article" date="2023" name="Front. Plant Sci.">
        <title>Chromosomal-level genome assembly of Melastoma candidum provides insights into trichome evolution.</title>
        <authorList>
            <person name="Zhong Y."/>
            <person name="Wu W."/>
            <person name="Sun C."/>
            <person name="Zou P."/>
            <person name="Liu Y."/>
            <person name="Dai S."/>
            <person name="Zhou R."/>
        </authorList>
    </citation>
    <scope>NUCLEOTIDE SEQUENCE [LARGE SCALE GENOMIC DNA]</scope>
</reference>
<sequence>MMVDNNLIMQEVMTMPTYDGTRRDRSWSQHAGGEEAAKSKGDAMLKGLMESDCSIHHCNSTILPSARGNIPVTVACA</sequence>
<dbReference type="EMBL" id="CM042881">
    <property type="protein sequence ID" value="KAI4385160.1"/>
    <property type="molecule type" value="Genomic_DNA"/>
</dbReference>
<evidence type="ECO:0000313" key="2">
    <source>
        <dbReference type="Proteomes" id="UP001057402"/>
    </source>
</evidence>
<name>A0ACB9S2I6_9MYRT</name>
<protein>
    <submittedName>
        <fullName evidence="1">Uncharacterized protein</fullName>
    </submittedName>
</protein>
<organism evidence="1 2">
    <name type="scientific">Melastoma candidum</name>
    <dbReference type="NCBI Taxonomy" id="119954"/>
    <lineage>
        <taxon>Eukaryota</taxon>
        <taxon>Viridiplantae</taxon>
        <taxon>Streptophyta</taxon>
        <taxon>Embryophyta</taxon>
        <taxon>Tracheophyta</taxon>
        <taxon>Spermatophyta</taxon>
        <taxon>Magnoliopsida</taxon>
        <taxon>eudicotyledons</taxon>
        <taxon>Gunneridae</taxon>
        <taxon>Pentapetalae</taxon>
        <taxon>rosids</taxon>
        <taxon>malvids</taxon>
        <taxon>Myrtales</taxon>
        <taxon>Melastomataceae</taxon>
        <taxon>Melastomatoideae</taxon>
        <taxon>Melastomateae</taxon>
        <taxon>Melastoma</taxon>
    </lineage>
</organism>
<evidence type="ECO:0000313" key="1">
    <source>
        <dbReference type="EMBL" id="KAI4385160.1"/>
    </source>
</evidence>
<keyword evidence="2" id="KW-1185">Reference proteome</keyword>
<dbReference type="Proteomes" id="UP001057402">
    <property type="component" value="Chromosome 2"/>
</dbReference>
<proteinExistence type="predicted"/>
<comment type="caution">
    <text evidence="1">The sequence shown here is derived from an EMBL/GenBank/DDBJ whole genome shotgun (WGS) entry which is preliminary data.</text>
</comment>
<gene>
    <name evidence="1" type="ORF">MLD38_003218</name>
</gene>